<evidence type="ECO:0000313" key="3">
    <source>
        <dbReference type="Proteomes" id="UP000717328"/>
    </source>
</evidence>
<feature type="region of interest" description="Disordered" evidence="1">
    <location>
        <begin position="163"/>
        <end position="184"/>
    </location>
</feature>
<sequence>MASDTTRSSWAHSSMNSSSSAESFDFMDILDDDEFQLMSPADIGILWTVDPDSDVPPFPQRPTISTMSILFDGRCMLFPRGRSRTGCEEFHVLTSIATPPRVKNLPLAPVNLDLWIDTTSIREPAPRHLAWAPSPSKEYGWLPSGSCFSPSAFKAKYESIRFSSPKSSLPPKLGSTGQRKSSTHGLNRKALVFEREITLNTDGKTKRWSLQVPATTMNPEMVDMMLELQDLNSFFKDGLDNREDLVPFRKQEEKLDPPSLVVSDSHRSIPLSVESRERQETPIPLAARRGKRPLPPLSLKAKSKKLDQYPSIPTAFLGSPSTYSPKFEYNSSQSNLPLDFGDMISSLRSQCDFSQKAGPPDFEITVDSPVSAISFAAPSDHEHSDEDDWAFAVSFIDEFGTELSPVQRESGQNLDPNAGDVDAKDLDMGRGLWSHAHAPPSIPIPPAPLAATPAQPSPLGLLTPNSVRGILKSCKNVRFASLPDKPDVTVEAAPCIPPPEVVPAIILPQRSSRLRPVSRSSKQDTENTSIAPAIVAPRSYAPTVSSKNKARTVRPVSVARSFGTPGDPFVVKRPVTGPNRSPPRPPTRHSAAPAPRKSTPVSLGRQSFGRTPKTPGDDDIDSPSLSPTRGKAGSRWTMNDMTFRRGSTSIQQNSEVTPKSRMPVPLRNILTRFK</sequence>
<reference evidence="2" key="1">
    <citation type="submission" date="2021-02" db="EMBL/GenBank/DDBJ databases">
        <authorList>
            <person name="Nieuwenhuis M."/>
            <person name="Van De Peppel L.J.J."/>
        </authorList>
    </citation>
    <scope>NUCLEOTIDE SEQUENCE</scope>
    <source>
        <strain evidence="2">D49</strain>
    </source>
</reference>
<dbReference type="AlphaFoldDB" id="A0A9P7FRP1"/>
<evidence type="ECO:0000256" key="1">
    <source>
        <dbReference type="SAM" id="MobiDB-lite"/>
    </source>
</evidence>
<feature type="region of interest" description="Disordered" evidence="1">
    <location>
        <begin position="513"/>
        <end position="638"/>
    </location>
</feature>
<feature type="compositionally biased region" description="Polar residues" evidence="1">
    <location>
        <begin position="175"/>
        <end position="184"/>
    </location>
</feature>
<accession>A0A9P7FRP1</accession>
<reference evidence="2" key="2">
    <citation type="submission" date="2021-10" db="EMBL/GenBank/DDBJ databases">
        <title>Phylogenomics reveals ancestral predisposition of the termite-cultivated fungus Termitomyces towards a domesticated lifestyle.</title>
        <authorList>
            <person name="Auxier B."/>
            <person name="Grum-Grzhimaylo A."/>
            <person name="Cardenas M.E."/>
            <person name="Lodge J.D."/>
            <person name="Laessoe T."/>
            <person name="Pedersen O."/>
            <person name="Smith M.E."/>
            <person name="Kuyper T.W."/>
            <person name="Franco-Molano E.A."/>
            <person name="Baroni T.J."/>
            <person name="Aanen D.K."/>
        </authorList>
    </citation>
    <scope>NUCLEOTIDE SEQUENCE</scope>
    <source>
        <strain evidence="2">D49</strain>
    </source>
</reference>
<organism evidence="2 3">
    <name type="scientific">Sphagnurus paluster</name>
    <dbReference type="NCBI Taxonomy" id="117069"/>
    <lineage>
        <taxon>Eukaryota</taxon>
        <taxon>Fungi</taxon>
        <taxon>Dikarya</taxon>
        <taxon>Basidiomycota</taxon>
        <taxon>Agaricomycotina</taxon>
        <taxon>Agaricomycetes</taxon>
        <taxon>Agaricomycetidae</taxon>
        <taxon>Agaricales</taxon>
        <taxon>Tricholomatineae</taxon>
        <taxon>Lyophyllaceae</taxon>
        <taxon>Sphagnurus</taxon>
    </lineage>
</organism>
<dbReference type="EMBL" id="JABCKI010005842">
    <property type="protein sequence ID" value="KAG5637292.1"/>
    <property type="molecule type" value="Genomic_DNA"/>
</dbReference>
<dbReference type="Proteomes" id="UP000717328">
    <property type="component" value="Unassembled WGS sequence"/>
</dbReference>
<protein>
    <submittedName>
        <fullName evidence="2">Uncharacterized protein</fullName>
    </submittedName>
</protein>
<feature type="compositionally biased region" description="Low complexity" evidence="1">
    <location>
        <begin position="163"/>
        <end position="173"/>
    </location>
</feature>
<keyword evidence="3" id="KW-1185">Reference proteome</keyword>
<evidence type="ECO:0000313" key="2">
    <source>
        <dbReference type="EMBL" id="KAG5637292.1"/>
    </source>
</evidence>
<feature type="compositionally biased region" description="Polar residues" evidence="1">
    <location>
        <begin position="599"/>
        <end position="609"/>
    </location>
</feature>
<proteinExistence type="predicted"/>
<name>A0A9P7FRP1_9AGAR</name>
<comment type="caution">
    <text evidence="2">The sequence shown here is derived from an EMBL/GenBank/DDBJ whole genome shotgun (WGS) entry which is preliminary data.</text>
</comment>
<gene>
    <name evidence="2" type="ORF">H0H81_005087</name>
</gene>
<dbReference type="OrthoDB" id="2646484at2759"/>